<feature type="transmembrane region" description="Helical" evidence="2">
    <location>
        <begin position="127"/>
        <end position="147"/>
    </location>
</feature>
<evidence type="ECO:0000259" key="3">
    <source>
        <dbReference type="Pfam" id="PF10081"/>
    </source>
</evidence>
<dbReference type="EMBL" id="FOJN01000011">
    <property type="protein sequence ID" value="SFA57637.1"/>
    <property type="molecule type" value="Genomic_DNA"/>
</dbReference>
<keyword evidence="2" id="KW-0812">Transmembrane</keyword>
<evidence type="ECO:0000256" key="2">
    <source>
        <dbReference type="SAM" id="Phobius"/>
    </source>
</evidence>
<dbReference type="RefSeq" id="WP_068363013.1">
    <property type="nucleotide sequence ID" value="NZ_FOJN01000011.1"/>
</dbReference>
<feature type="transmembrane region" description="Helical" evidence="2">
    <location>
        <begin position="208"/>
        <end position="230"/>
    </location>
</feature>
<reference evidence="5 6" key="1">
    <citation type="submission" date="2016-10" db="EMBL/GenBank/DDBJ databases">
        <authorList>
            <person name="de Groot N.N."/>
        </authorList>
    </citation>
    <scope>NUCLEOTIDE SEQUENCE [LARGE SCALE GENOMIC DNA]</scope>
    <source>
        <strain evidence="5 6">DSM 44908</strain>
    </source>
</reference>
<dbReference type="InterPro" id="IPR012037">
    <property type="entry name" value="Alpha/beta-hydrolase_fam"/>
</dbReference>
<sequence>MTDTSTRSPGRGGTDSEDEIPRPHSFEELPAYVLATATHTVRKHPAVVWAWGLLRLDVTGLAFAALFFCWSLTPSLLPRGWLFQGIVSGITAAIGYGVGVAVGWVMLRTVLRQQPWWPLPPRVERGIVVAVPIVGAVAGAVMLYASAEWQRQLAALMNAEGLTSTGFIRTGIISLVVAGVLIGLWRVIRDFRRFLVRNLLRLIRLPQWVANLVGFVLVIVVLVTLVQGVLLRGTMSIANSVFSTQNGNTREGAEQPTVPERSGGPGSVVDWDTLGFEGRNFVSGGLDAEEMRRATGRESKQAIRVYAGLESAETSEQRMDLLIQELDRTDAFSRRAVVVIPTTGTGWVNPTAARAVELMYEGDVALVASQYSYLPSWISFLADREKAAAAGKNLIDRVHARWEQEPAPTRPKLYVYGESLGTQAGEGAFADIADIRSTVDGVLWVGPPNSNRIWSTYVDRRDPGTPEVEPVYAGGLLMRFADSTRDVEALSGEWPFPRVLYIQHPSDPIVWWTPDLLFQRPDWLAEPPGYDRLPSMRWFPFVTFWQVSADLTNAAGVPDGHGHNYGTTVLDGFAAVAAPEGWTQADTERIRAVMVEYADADGPEK</sequence>
<feature type="region of interest" description="Disordered" evidence="1">
    <location>
        <begin position="245"/>
        <end position="264"/>
    </location>
</feature>
<dbReference type="AlphaFoldDB" id="A0A1I0U1D1"/>
<organism evidence="5 6">
    <name type="scientific">Rhodococcoides kroppenstedtii</name>
    <dbReference type="NCBI Taxonomy" id="293050"/>
    <lineage>
        <taxon>Bacteria</taxon>
        <taxon>Bacillati</taxon>
        <taxon>Actinomycetota</taxon>
        <taxon>Actinomycetes</taxon>
        <taxon>Mycobacteriales</taxon>
        <taxon>Nocardiaceae</taxon>
        <taxon>Rhodococcoides</taxon>
    </lineage>
</organism>
<feature type="transmembrane region" description="Helical" evidence="2">
    <location>
        <begin position="85"/>
        <end position="107"/>
    </location>
</feature>
<evidence type="ECO:0000313" key="5">
    <source>
        <dbReference type="EMBL" id="SFA57637.1"/>
    </source>
</evidence>
<feature type="transmembrane region" description="Helical" evidence="2">
    <location>
        <begin position="52"/>
        <end position="73"/>
    </location>
</feature>
<feature type="domain" description="Alpha/beta-hydrolase N-terminal" evidence="4">
    <location>
        <begin position="72"/>
        <end position="285"/>
    </location>
</feature>
<keyword evidence="2" id="KW-0472">Membrane</keyword>
<feature type="transmembrane region" description="Helical" evidence="2">
    <location>
        <begin position="167"/>
        <end position="188"/>
    </location>
</feature>
<name>A0A1I0U1D1_9NOCA</name>
<feature type="domain" description="Alpha/beta-hydrolase catalytic" evidence="3">
    <location>
        <begin position="303"/>
        <end position="590"/>
    </location>
</feature>
<dbReference type="Pfam" id="PF10081">
    <property type="entry name" value="Abhydrolase_9"/>
    <property type="match status" value="1"/>
</dbReference>
<dbReference type="GeneID" id="85486737"/>
<gene>
    <name evidence="5" type="ORF">SAMN05444374_111166</name>
</gene>
<dbReference type="InterPro" id="IPR027787">
    <property type="entry name" value="Alpha/beta-hydrolase_catalytic"/>
</dbReference>
<protein>
    <submittedName>
        <fullName evidence="5">Uncharacterized membrane protein</fullName>
    </submittedName>
</protein>
<evidence type="ECO:0000256" key="1">
    <source>
        <dbReference type="SAM" id="MobiDB-lite"/>
    </source>
</evidence>
<keyword evidence="2" id="KW-1133">Transmembrane helix</keyword>
<dbReference type="Pfam" id="PF15420">
    <property type="entry name" value="Abhydrolase_9_N"/>
    <property type="match status" value="1"/>
</dbReference>
<accession>A0A1I0U1D1</accession>
<evidence type="ECO:0000259" key="4">
    <source>
        <dbReference type="Pfam" id="PF15420"/>
    </source>
</evidence>
<dbReference type="InterPro" id="IPR027788">
    <property type="entry name" value="Alpha/beta-hydrolase_N_dom"/>
</dbReference>
<feature type="region of interest" description="Disordered" evidence="1">
    <location>
        <begin position="1"/>
        <end position="22"/>
    </location>
</feature>
<dbReference type="PIRSF" id="PIRSF007542">
    <property type="entry name" value="UCP007542"/>
    <property type="match status" value="1"/>
</dbReference>
<evidence type="ECO:0000313" key="6">
    <source>
        <dbReference type="Proteomes" id="UP000182054"/>
    </source>
</evidence>
<dbReference type="Proteomes" id="UP000182054">
    <property type="component" value="Unassembled WGS sequence"/>
</dbReference>
<proteinExistence type="predicted"/>